<gene>
    <name evidence="2" type="ORF">NBRC116591_22940</name>
</gene>
<accession>A0ABQ0AA05</accession>
<dbReference type="Pfam" id="PF13532">
    <property type="entry name" value="2OG-FeII_Oxy_2"/>
    <property type="match status" value="1"/>
</dbReference>
<proteinExistence type="predicted"/>
<organism evidence="2 3">
    <name type="scientific">Sessilibacter corallicola</name>
    <dbReference type="NCBI Taxonomy" id="2904075"/>
    <lineage>
        <taxon>Bacteria</taxon>
        <taxon>Pseudomonadati</taxon>
        <taxon>Pseudomonadota</taxon>
        <taxon>Gammaproteobacteria</taxon>
        <taxon>Cellvibrionales</taxon>
        <taxon>Cellvibrionaceae</taxon>
        <taxon>Sessilibacter</taxon>
    </lineage>
</organism>
<evidence type="ECO:0000313" key="2">
    <source>
        <dbReference type="EMBL" id="GAA6168483.1"/>
    </source>
</evidence>
<dbReference type="InterPro" id="IPR037151">
    <property type="entry name" value="AlkB-like_sf"/>
</dbReference>
<keyword evidence="2" id="KW-0560">Oxidoreductase</keyword>
<dbReference type="PANTHER" id="PTHR31212">
    <property type="entry name" value="ALPHA-KETOGLUTARATE-DEPENDENT DIOXYGENASE ALKB HOMOLOG 3"/>
    <property type="match status" value="1"/>
</dbReference>
<dbReference type="PANTHER" id="PTHR31212:SF4">
    <property type="entry name" value="ALPHA-KETOGLUTARATE-DEPENDENT DIOXYGENASE ALKB HOMOLOG 3"/>
    <property type="match status" value="1"/>
</dbReference>
<dbReference type="PROSITE" id="PS51471">
    <property type="entry name" value="FE2OG_OXY"/>
    <property type="match status" value="1"/>
</dbReference>
<dbReference type="InterPro" id="IPR032854">
    <property type="entry name" value="ALKBH3"/>
</dbReference>
<dbReference type="Proteomes" id="UP001465153">
    <property type="component" value="Unassembled WGS sequence"/>
</dbReference>
<dbReference type="InterPro" id="IPR005123">
    <property type="entry name" value="Oxoglu/Fe-dep_dioxygenase_dom"/>
</dbReference>
<keyword evidence="2" id="KW-0223">Dioxygenase</keyword>
<dbReference type="InterPro" id="IPR027450">
    <property type="entry name" value="AlkB-like"/>
</dbReference>
<dbReference type="EMBL" id="BAABWN010000007">
    <property type="protein sequence ID" value="GAA6168483.1"/>
    <property type="molecule type" value="Genomic_DNA"/>
</dbReference>
<dbReference type="Gene3D" id="2.60.120.590">
    <property type="entry name" value="Alpha-ketoglutarate-dependent dioxygenase AlkB-like"/>
    <property type="match status" value="1"/>
</dbReference>
<sequence>MQSELFGGWQTIDCPDAELRYWPNWLSSNRHDQLVKALEHLNWDQSVITIAGRKVLTPRLNAWYGDQYARYGYSGVDMPINPWTDELEQLRDDIQSDTACKFNSVLANLYRDGSDSVDWHADDEDELGKFPTIASLSLGAPRKFLMRHRTRRDLAKIELILEPGSLLVMSGPTQKYWLHKIPKTKEPVGARINLTFRLIIQGN</sequence>
<evidence type="ECO:0000313" key="3">
    <source>
        <dbReference type="Proteomes" id="UP001465153"/>
    </source>
</evidence>
<evidence type="ECO:0000259" key="1">
    <source>
        <dbReference type="PROSITE" id="PS51471"/>
    </source>
</evidence>
<dbReference type="SUPFAM" id="SSF51197">
    <property type="entry name" value="Clavaminate synthase-like"/>
    <property type="match status" value="1"/>
</dbReference>
<dbReference type="RefSeq" id="WP_353303193.1">
    <property type="nucleotide sequence ID" value="NZ_BAABWN010000007.1"/>
</dbReference>
<protein>
    <submittedName>
        <fullName evidence="2">Alpha-ketoglutarate-dependent dioxygenase AlkB</fullName>
    </submittedName>
</protein>
<feature type="domain" description="Fe2OG dioxygenase" evidence="1">
    <location>
        <begin position="101"/>
        <end position="200"/>
    </location>
</feature>
<comment type="caution">
    <text evidence="2">The sequence shown here is derived from an EMBL/GenBank/DDBJ whole genome shotgun (WGS) entry which is preliminary data.</text>
</comment>
<reference evidence="2 3" key="1">
    <citation type="submission" date="2024-04" db="EMBL/GenBank/DDBJ databases">
        <title>Draft genome sequence of Sessilibacter corallicola NBRC 116591.</title>
        <authorList>
            <person name="Miyakawa T."/>
            <person name="Kusuya Y."/>
            <person name="Miura T."/>
        </authorList>
    </citation>
    <scope>NUCLEOTIDE SEQUENCE [LARGE SCALE GENOMIC DNA]</scope>
    <source>
        <strain evidence="2 3">KU-00831-HH</strain>
    </source>
</reference>
<name>A0ABQ0AA05_9GAMM</name>
<keyword evidence="3" id="KW-1185">Reference proteome</keyword>
<dbReference type="GO" id="GO:0051213">
    <property type="term" value="F:dioxygenase activity"/>
    <property type="evidence" value="ECO:0007669"/>
    <property type="project" value="UniProtKB-KW"/>
</dbReference>